<proteinExistence type="predicted"/>
<feature type="transmembrane region" description="Helical" evidence="1">
    <location>
        <begin position="329"/>
        <end position="347"/>
    </location>
</feature>
<keyword evidence="1" id="KW-0472">Membrane</keyword>
<feature type="transmembrane region" description="Helical" evidence="1">
    <location>
        <begin position="6"/>
        <end position="23"/>
    </location>
</feature>
<dbReference type="GO" id="GO:0004366">
    <property type="term" value="F:glycerol-3-phosphate O-acyltransferase activity"/>
    <property type="evidence" value="ECO:0007669"/>
    <property type="project" value="TreeGrafter"/>
</dbReference>
<dbReference type="PANTHER" id="PTHR31605">
    <property type="entry name" value="GLYCEROL-3-PHOSPHATE O-ACYLTRANSFERASE 1"/>
    <property type="match status" value="1"/>
</dbReference>
<evidence type="ECO:0000313" key="4">
    <source>
        <dbReference type="Proteomes" id="UP000239366"/>
    </source>
</evidence>
<dbReference type="Proteomes" id="UP000239366">
    <property type="component" value="Unassembled WGS sequence"/>
</dbReference>
<dbReference type="InterPro" id="IPR002123">
    <property type="entry name" value="Plipid/glycerol_acylTrfase"/>
</dbReference>
<dbReference type="SMART" id="SM00563">
    <property type="entry name" value="PlsC"/>
    <property type="match status" value="1"/>
</dbReference>
<dbReference type="GO" id="GO:0008654">
    <property type="term" value="P:phospholipid biosynthetic process"/>
    <property type="evidence" value="ECO:0007669"/>
    <property type="project" value="TreeGrafter"/>
</dbReference>
<dbReference type="EMBL" id="MQVX01000001">
    <property type="protein sequence ID" value="PQJ15136.1"/>
    <property type="molecule type" value="Genomic_DNA"/>
</dbReference>
<evidence type="ECO:0000259" key="2">
    <source>
        <dbReference type="SMART" id="SM00563"/>
    </source>
</evidence>
<keyword evidence="1" id="KW-0812">Transmembrane</keyword>
<gene>
    <name evidence="3" type="ORF">BST99_04790</name>
</gene>
<dbReference type="InterPro" id="IPR052744">
    <property type="entry name" value="GPAT/DAPAT"/>
</dbReference>
<organism evidence="3 4">
    <name type="scientific">Aureicoccus marinus</name>
    <dbReference type="NCBI Taxonomy" id="754435"/>
    <lineage>
        <taxon>Bacteria</taxon>
        <taxon>Pseudomonadati</taxon>
        <taxon>Bacteroidota</taxon>
        <taxon>Flavobacteriia</taxon>
        <taxon>Flavobacteriales</taxon>
        <taxon>Flavobacteriaceae</taxon>
        <taxon>Aureicoccus</taxon>
    </lineage>
</organism>
<dbReference type="GO" id="GO:0016287">
    <property type="term" value="F:glycerone-phosphate O-acyltransferase activity"/>
    <property type="evidence" value="ECO:0007669"/>
    <property type="project" value="TreeGrafter"/>
</dbReference>
<dbReference type="SUPFAM" id="SSF69593">
    <property type="entry name" value="Glycerol-3-phosphate (1)-acyltransferase"/>
    <property type="match status" value="1"/>
</dbReference>
<accession>A0A2S7T6Q8</accession>
<feature type="domain" description="Phospholipid/glycerol acyltransferase" evidence="2">
    <location>
        <begin position="40"/>
        <end position="167"/>
    </location>
</feature>
<evidence type="ECO:0000313" key="3">
    <source>
        <dbReference type="EMBL" id="PQJ15136.1"/>
    </source>
</evidence>
<dbReference type="AlphaFoldDB" id="A0A2S7T6Q8"/>
<keyword evidence="4" id="KW-1185">Reference proteome</keyword>
<keyword evidence="1" id="KW-1133">Transmembrane helix</keyword>
<evidence type="ECO:0000256" key="1">
    <source>
        <dbReference type="SAM" id="Phobius"/>
    </source>
</evidence>
<name>A0A2S7T6Q8_9FLAO</name>
<dbReference type="PANTHER" id="PTHR31605:SF0">
    <property type="entry name" value="GLYCEROL-3-PHOSPHATE O-ACYLTRANSFERASE 1"/>
    <property type="match status" value="1"/>
</dbReference>
<sequence length="369" mass="43266">MKRYGFLYLVLKSFIRLGLYFYFRVRKIFGLDKIPQDRPVLLLSNHQNALLDVLLITSRYPRPMHYLARSDVFKRKWIGAFLRNLQMHPAFRLRDGYEKLSGNYKTFEEVAEVLRQREHVLLFPEASHCLDRRVRPLNKGFTRLLVSTLKEQPDLDLVIVPVGQNYTAPLQAGESSHIHIGEPLDLQAWIKNNKEEEENFLESRRFARALTLEVEERLKDLTTHLAPFQHYEDHLQTLESLDYDFRIPLRWESEEPPESALKGEVVSPIARSAFRLLNAPFILFWKKVLKPRVPETEFTSTFRFAFALLGYSFSFAALFFIVGVGMGQYRLYFGFTLLFLLLNRVFVRMGITQKRPAADRVAEPEDQPH</sequence>
<protein>
    <recommendedName>
        <fullName evidence="2">Phospholipid/glycerol acyltransferase domain-containing protein</fullName>
    </recommendedName>
</protein>
<dbReference type="Pfam" id="PF01553">
    <property type="entry name" value="Acyltransferase"/>
    <property type="match status" value="1"/>
</dbReference>
<reference evidence="4" key="1">
    <citation type="submission" date="2016-11" db="EMBL/GenBank/DDBJ databases">
        <title>Trade-off between light-utilization and light-protection in marine flavobacteria.</title>
        <authorList>
            <person name="Kumagai Y."/>
            <person name="Yoshizawa S."/>
            <person name="Kogure K."/>
        </authorList>
    </citation>
    <scope>NUCLEOTIDE SEQUENCE [LARGE SCALE GENOMIC DNA]</scope>
    <source>
        <strain evidence="4">SG-18</strain>
    </source>
</reference>
<comment type="caution">
    <text evidence="3">The sequence shown here is derived from an EMBL/GenBank/DDBJ whole genome shotgun (WGS) entry which is preliminary data.</text>
</comment>
<feature type="transmembrane region" description="Helical" evidence="1">
    <location>
        <begin position="302"/>
        <end position="323"/>
    </location>
</feature>